<evidence type="ECO:0000256" key="5">
    <source>
        <dbReference type="ARBA" id="ARBA00022684"/>
    </source>
</evidence>
<dbReference type="GO" id="GO:0017109">
    <property type="term" value="C:glutamate-cysteine ligase complex"/>
    <property type="evidence" value="ECO:0007669"/>
    <property type="project" value="TreeGrafter"/>
</dbReference>
<organism evidence="11 12">
    <name type="scientific">Clytia hemisphaerica</name>
    <dbReference type="NCBI Taxonomy" id="252671"/>
    <lineage>
        <taxon>Eukaryota</taxon>
        <taxon>Metazoa</taxon>
        <taxon>Cnidaria</taxon>
        <taxon>Hydrozoa</taxon>
        <taxon>Hydroidolina</taxon>
        <taxon>Leptothecata</taxon>
        <taxon>Obeliida</taxon>
        <taxon>Clytiidae</taxon>
        <taxon>Clytia</taxon>
    </lineage>
</organism>
<keyword evidence="6 10" id="KW-0547">Nucleotide-binding</keyword>
<evidence type="ECO:0000256" key="4">
    <source>
        <dbReference type="ARBA" id="ARBA00022598"/>
    </source>
</evidence>
<comment type="similarity">
    <text evidence="2 10">Belongs to the glutamate--cysteine ligase type 3 family.</text>
</comment>
<evidence type="ECO:0000313" key="12">
    <source>
        <dbReference type="Proteomes" id="UP000594262"/>
    </source>
</evidence>
<proteinExistence type="inferred from homology"/>
<comment type="pathway">
    <text evidence="1 10">Sulfur metabolism; glutathione biosynthesis; glutathione from L-cysteine and L-glutamate: step 1/2.</text>
</comment>
<keyword evidence="12" id="KW-1185">Reference proteome</keyword>
<dbReference type="AlphaFoldDB" id="A0A7M5ULI8"/>
<protein>
    <recommendedName>
        <fullName evidence="3 10">Glutamate--cysteine ligase</fullName>
        <ecNumber evidence="3 10">6.3.2.2</ecNumber>
    </recommendedName>
    <alternativeName>
        <fullName evidence="9 10">Gamma-ECS</fullName>
    </alternativeName>
    <alternativeName>
        <fullName evidence="8 10">Gamma-glutamylcysteine synthetase</fullName>
    </alternativeName>
</protein>
<dbReference type="UniPathway" id="UPA00142">
    <property type="reaction ID" value="UER00209"/>
</dbReference>
<name>A0A7M5ULI8_9CNID</name>
<sequence>MGLLSVGTPLAWKDTKKLAEYVKKHGIVQFINLYRKLKNRQRDTLKWGDEIEYTLVYLDHEKKAARLLLKCNEYLPELQEDENNNPGKNTSAWRMEYANYMIEGTPGQPFGGCLTQFNRVEKSMKSRREELERMIQRPNEAIICFASFPRIGCPDFTEPTYEVSPELNPASNSLYYPDAAVYPDHPRFLTLTKNIRSRRGGRQAINIPVFRDEKTPEPFLPATPNDDGQAAKGMKPDHVYMDAMGFGMGCSCLQVTFQACNIDEARLLYDQLAGLGPIMMALSAASPAFQGTLADVDCRWDVIAGSVDDRTPGERGTGPLQEGERLIPKSRYDCIDMYISPCSKDFNDRPILYDKEHKQMLLDEGLDDVLAEHIAHLFIRDPISLFAEKLDLNDEVEVDHFENIQSTNWQSVRFKPPPPNSQIGWRVEFRTIEVQLTDFENAAYVVFVVLLTRVILSYNLNLLIPISKVEENMRRAVKRDAVLNEKFFFRSALNCNKNADEPVEEMSIDEIINGKDGGFPGLISLMKSYIKSMDVDVDTVCTITQYLNLISKRASGELKTPANWMRNFIVNHETYKRDSEVNERIMYDLAVKCDSISRELVGCPELFGNPKTKSANVTLPRCEKVKQEVESITEKILQQQELDSTKVKDLSDSKGTLDDDRFAKAAGLGVLSDGPGHVQM</sequence>
<dbReference type="Proteomes" id="UP000594262">
    <property type="component" value="Unplaced"/>
</dbReference>
<dbReference type="RefSeq" id="XP_066922074.1">
    <property type="nucleotide sequence ID" value="XM_067065973.1"/>
</dbReference>
<dbReference type="GO" id="GO:0005524">
    <property type="term" value="F:ATP binding"/>
    <property type="evidence" value="ECO:0007669"/>
    <property type="project" value="UniProtKB-UniRule"/>
</dbReference>
<accession>A0A7M5ULI8</accession>
<dbReference type="FunFam" id="3.30.590.50:FF:000007">
    <property type="entry name" value="Glutamate--cysteine ligase"/>
    <property type="match status" value="1"/>
</dbReference>
<dbReference type="FunFam" id="3.30.590.50:FF:000002">
    <property type="entry name" value="Glutamate--cysteine ligase catalytic subunit"/>
    <property type="match status" value="1"/>
</dbReference>
<keyword evidence="7 10" id="KW-0067">ATP-binding</keyword>
<keyword evidence="4 10" id="KW-0436">Ligase</keyword>
<comment type="catalytic activity">
    <reaction evidence="10">
        <text>L-cysteine + L-glutamate + ATP = gamma-L-glutamyl-L-cysteine + ADP + phosphate + H(+)</text>
        <dbReference type="Rhea" id="RHEA:13285"/>
        <dbReference type="ChEBI" id="CHEBI:15378"/>
        <dbReference type="ChEBI" id="CHEBI:29985"/>
        <dbReference type="ChEBI" id="CHEBI:30616"/>
        <dbReference type="ChEBI" id="CHEBI:35235"/>
        <dbReference type="ChEBI" id="CHEBI:43474"/>
        <dbReference type="ChEBI" id="CHEBI:58173"/>
        <dbReference type="ChEBI" id="CHEBI:456216"/>
        <dbReference type="EC" id="6.3.2.2"/>
    </reaction>
</comment>
<dbReference type="PANTHER" id="PTHR11164">
    <property type="entry name" value="GLUTAMATE CYSTEINE LIGASE"/>
    <property type="match status" value="1"/>
</dbReference>
<evidence type="ECO:0000256" key="8">
    <source>
        <dbReference type="ARBA" id="ARBA00030585"/>
    </source>
</evidence>
<reference evidence="11" key="1">
    <citation type="submission" date="2021-01" db="UniProtKB">
        <authorList>
            <consortium name="EnsemblMetazoa"/>
        </authorList>
    </citation>
    <scope>IDENTIFICATION</scope>
</reference>
<dbReference type="Gene3D" id="3.30.590.50">
    <property type="match status" value="2"/>
</dbReference>
<dbReference type="GeneID" id="136809441"/>
<evidence type="ECO:0000256" key="2">
    <source>
        <dbReference type="ARBA" id="ARBA00008100"/>
    </source>
</evidence>
<evidence type="ECO:0000256" key="7">
    <source>
        <dbReference type="ARBA" id="ARBA00022840"/>
    </source>
</evidence>
<dbReference type="Gene3D" id="1.10.8.960">
    <property type="match status" value="1"/>
</dbReference>
<dbReference type="InterPro" id="IPR004308">
    <property type="entry name" value="GCS"/>
</dbReference>
<evidence type="ECO:0000256" key="10">
    <source>
        <dbReference type="RuleBase" id="RU367135"/>
    </source>
</evidence>
<dbReference type="GO" id="GO:0004357">
    <property type="term" value="F:glutamate-cysteine ligase activity"/>
    <property type="evidence" value="ECO:0007669"/>
    <property type="project" value="UniProtKB-UniRule"/>
</dbReference>
<dbReference type="Gene3D" id="1.10.150.710">
    <property type="entry name" value="Glutamate cysteine ligase subdomain"/>
    <property type="match status" value="1"/>
</dbReference>
<keyword evidence="5 10" id="KW-0317">Glutathione biosynthesis</keyword>
<evidence type="ECO:0000313" key="11">
    <source>
        <dbReference type="EnsemblMetazoa" id="CLYHEMP000904.1"/>
    </source>
</evidence>
<dbReference type="GO" id="GO:0006750">
    <property type="term" value="P:glutathione biosynthetic process"/>
    <property type="evidence" value="ECO:0007669"/>
    <property type="project" value="UniProtKB-UniRule"/>
</dbReference>
<dbReference type="Pfam" id="PF03074">
    <property type="entry name" value="GCS"/>
    <property type="match status" value="1"/>
</dbReference>
<evidence type="ECO:0000256" key="9">
    <source>
        <dbReference type="ARBA" id="ARBA00032122"/>
    </source>
</evidence>
<evidence type="ECO:0000256" key="1">
    <source>
        <dbReference type="ARBA" id="ARBA00005006"/>
    </source>
</evidence>
<dbReference type="EnsemblMetazoa" id="CLYHEMT000904.1">
    <property type="protein sequence ID" value="CLYHEMP000904.1"/>
    <property type="gene ID" value="CLYHEMG000904"/>
</dbReference>
<dbReference type="SUPFAM" id="SSF55931">
    <property type="entry name" value="Glutamine synthetase/guanido kinase"/>
    <property type="match status" value="1"/>
</dbReference>
<evidence type="ECO:0000256" key="6">
    <source>
        <dbReference type="ARBA" id="ARBA00022741"/>
    </source>
</evidence>
<evidence type="ECO:0000256" key="3">
    <source>
        <dbReference type="ARBA" id="ARBA00012220"/>
    </source>
</evidence>
<dbReference type="EC" id="6.3.2.2" evidence="3 10"/>
<dbReference type="OrthoDB" id="7939818at2759"/>
<dbReference type="InterPro" id="IPR014746">
    <property type="entry name" value="Gln_synth/guanido_kin_cat_dom"/>
</dbReference>
<dbReference type="PANTHER" id="PTHR11164:SF0">
    <property type="entry name" value="GLUTAMATE--CYSTEINE LIGASE CATALYTIC SUBUNIT"/>
    <property type="match status" value="1"/>
</dbReference>